<dbReference type="GO" id="GO:0005886">
    <property type="term" value="C:plasma membrane"/>
    <property type="evidence" value="ECO:0007669"/>
    <property type="project" value="InterPro"/>
</dbReference>
<dbReference type="OrthoDB" id="6252479at2759"/>
<dbReference type="InterPro" id="IPR002126">
    <property type="entry name" value="Cadherin-like_dom"/>
</dbReference>
<name>A0A6H5GJ60_9HEMI</name>
<organism evidence="10 11">
    <name type="scientific">Nesidiocoris tenuis</name>
    <dbReference type="NCBI Taxonomy" id="355587"/>
    <lineage>
        <taxon>Eukaryota</taxon>
        <taxon>Metazoa</taxon>
        <taxon>Ecdysozoa</taxon>
        <taxon>Arthropoda</taxon>
        <taxon>Hexapoda</taxon>
        <taxon>Insecta</taxon>
        <taxon>Pterygota</taxon>
        <taxon>Neoptera</taxon>
        <taxon>Paraneoptera</taxon>
        <taxon>Hemiptera</taxon>
        <taxon>Heteroptera</taxon>
        <taxon>Panheteroptera</taxon>
        <taxon>Cimicomorpha</taxon>
        <taxon>Miridae</taxon>
        <taxon>Dicyphina</taxon>
        <taxon>Nesidiocoris</taxon>
    </lineage>
</organism>
<evidence type="ECO:0000313" key="10">
    <source>
        <dbReference type="EMBL" id="CAB0003088.1"/>
    </source>
</evidence>
<dbReference type="EMBL" id="CADCXU010013307">
    <property type="protein sequence ID" value="CAB0003088.1"/>
    <property type="molecule type" value="Genomic_DNA"/>
</dbReference>
<dbReference type="InterPro" id="IPR020894">
    <property type="entry name" value="Cadherin_CS"/>
</dbReference>
<keyword evidence="5" id="KW-1133">Transmembrane helix</keyword>
<dbReference type="SMART" id="SM00112">
    <property type="entry name" value="CA"/>
    <property type="match status" value="4"/>
</dbReference>
<dbReference type="PANTHER" id="PTHR24028">
    <property type="entry name" value="CADHERIN-87A"/>
    <property type="match status" value="1"/>
</dbReference>
<dbReference type="PROSITE" id="PS50268">
    <property type="entry name" value="CADHERIN_2"/>
    <property type="match status" value="5"/>
</dbReference>
<evidence type="ECO:0000256" key="3">
    <source>
        <dbReference type="ARBA" id="ARBA00022737"/>
    </source>
</evidence>
<evidence type="ECO:0000256" key="6">
    <source>
        <dbReference type="ARBA" id="ARBA00023136"/>
    </source>
</evidence>
<evidence type="ECO:0000256" key="7">
    <source>
        <dbReference type="ARBA" id="ARBA00023180"/>
    </source>
</evidence>
<dbReference type="PRINTS" id="PR00205">
    <property type="entry name" value="CADHERIN"/>
</dbReference>
<feature type="domain" description="Cadherin" evidence="9">
    <location>
        <begin position="70"/>
        <end position="143"/>
    </location>
</feature>
<dbReference type="InterPro" id="IPR050174">
    <property type="entry name" value="Protocadherin/Cadherin-CA"/>
</dbReference>
<evidence type="ECO:0000256" key="5">
    <source>
        <dbReference type="ARBA" id="ARBA00022989"/>
    </source>
</evidence>
<evidence type="ECO:0000256" key="4">
    <source>
        <dbReference type="ARBA" id="ARBA00022837"/>
    </source>
</evidence>
<dbReference type="PROSITE" id="PS00232">
    <property type="entry name" value="CADHERIN_1"/>
    <property type="match status" value="1"/>
</dbReference>
<feature type="domain" description="Cadherin" evidence="9">
    <location>
        <begin position="3"/>
        <end position="61"/>
    </location>
</feature>
<reference evidence="10 11" key="1">
    <citation type="submission" date="2020-02" db="EMBL/GenBank/DDBJ databases">
        <authorList>
            <person name="Ferguson B K."/>
        </authorList>
    </citation>
    <scope>NUCLEOTIDE SEQUENCE [LARGE SCALE GENOMIC DNA]</scope>
</reference>
<dbReference type="Pfam" id="PF00028">
    <property type="entry name" value="Cadherin"/>
    <property type="match status" value="3"/>
</dbReference>
<evidence type="ECO:0000313" key="11">
    <source>
        <dbReference type="Proteomes" id="UP000479000"/>
    </source>
</evidence>
<dbReference type="AlphaFoldDB" id="A0A6H5GJ60"/>
<feature type="domain" description="Cadherin" evidence="9">
    <location>
        <begin position="455"/>
        <end position="521"/>
    </location>
</feature>
<dbReference type="InterPro" id="IPR015919">
    <property type="entry name" value="Cadherin-like_sf"/>
</dbReference>
<dbReference type="CDD" id="cd11304">
    <property type="entry name" value="Cadherin_repeat"/>
    <property type="match status" value="6"/>
</dbReference>
<keyword evidence="4 8" id="KW-0106">Calcium</keyword>
<accession>A0A6H5GJ60</accession>
<sequence>MFQMLAHDKDEGENGRITYSLKGGNLRGKFFINAKTGAVYTQRSLLRGHQYNVMLFITVLDINEFYPAFSKYQYDISVPESAETGSIIFNLNATDKDVDKKLVYKIHNAKNPESLQLFTLRHNTGEVTIANSLDSADVGSFILDKEGKPLVPKAVDCDLHTNSMFTYQFFTKNLSSMFHIDPNTEENGDVHFELQNHYDIFKICPRSGNITIKQPVPNLIREYKLIVAVRDNGLNGAVRYAIDTARSEEHSHFYIKSSTGEVFLKKSLDYEVQSFFSLWIKAFDTGTPSKSTYTKLWIHVIDVVDTGPVVVEPIVGLIYGTYATRGQFVAAIRSYHSVAGVKLAYSLLSHETIFTLDKDSGEITTLKLLDREAENHFEFLVQAADPGRRSGLTTVMVTLLDVNDNTPTFIVPKYTITVSTKTIHNATIVQDNSTWKCQSTVYIKLVDVNDCPPKFDMDNMTAMVVENTPIGSVVTMVHAADPDLDSYTLVIRATDGGVPPLSTTACIVIEVSDVNDNPPRFSSSNYSAFIQVTEESQHPPLVSPLNVVVMSYANQLQPKRFLGTVHVSDSDPYDSHAFKIETTEPNKFHVEPMSGRLSMTGPSAGVYSLNVTVTDGKFTSKAFISVVVHSVFKNMLLSALSL</sequence>
<evidence type="ECO:0000256" key="2">
    <source>
        <dbReference type="ARBA" id="ARBA00022692"/>
    </source>
</evidence>
<dbReference type="SUPFAM" id="SSF49313">
    <property type="entry name" value="Cadherin-like"/>
    <property type="match status" value="7"/>
</dbReference>
<dbReference type="GO" id="GO:0007156">
    <property type="term" value="P:homophilic cell adhesion via plasma membrane adhesion molecules"/>
    <property type="evidence" value="ECO:0007669"/>
    <property type="project" value="InterPro"/>
</dbReference>
<dbReference type="PANTHER" id="PTHR24028:SF328">
    <property type="entry name" value="CADHERIN-3"/>
    <property type="match status" value="1"/>
</dbReference>
<keyword evidence="6" id="KW-0472">Membrane</keyword>
<dbReference type="Gene3D" id="2.60.40.60">
    <property type="entry name" value="Cadherins"/>
    <property type="match status" value="7"/>
</dbReference>
<feature type="non-terminal residue" evidence="10">
    <location>
        <position position="642"/>
    </location>
</feature>
<gene>
    <name evidence="10" type="ORF">NTEN_LOCUS8747</name>
</gene>
<feature type="domain" description="Cadherin" evidence="9">
    <location>
        <begin position="231"/>
        <end position="310"/>
    </location>
</feature>
<keyword evidence="3" id="KW-0677">Repeat</keyword>
<keyword evidence="11" id="KW-1185">Reference proteome</keyword>
<evidence type="ECO:0000256" key="8">
    <source>
        <dbReference type="PROSITE-ProRule" id="PRU00043"/>
    </source>
</evidence>
<keyword evidence="2" id="KW-0812">Transmembrane</keyword>
<dbReference type="Proteomes" id="UP000479000">
    <property type="component" value="Unassembled WGS sequence"/>
</dbReference>
<evidence type="ECO:0000256" key="1">
    <source>
        <dbReference type="ARBA" id="ARBA00004167"/>
    </source>
</evidence>
<dbReference type="GO" id="GO:0005509">
    <property type="term" value="F:calcium ion binding"/>
    <property type="evidence" value="ECO:0007669"/>
    <property type="project" value="UniProtKB-UniRule"/>
</dbReference>
<protein>
    <recommendedName>
        <fullName evidence="9">Cadherin domain-containing protein</fullName>
    </recommendedName>
</protein>
<feature type="domain" description="Cadherin" evidence="9">
    <location>
        <begin position="342"/>
        <end position="409"/>
    </location>
</feature>
<proteinExistence type="predicted"/>
<comment type="subcellular location">
    <subcellularLocation>
        <location evidence="1">Membrane</location>
        <topology evidence="1">Single-pass membrane protein</topology>
    </subcellularLocation>
</comment>
<evidence type="ECO:0000259" key="9">
    <source>
        <dbReference type="PROSITE" id="PS50268"/>
    </source>
</evidence>
<keyword evidence="7" id="KW-0325">Glycoprotein</keyword>